<evidence type="ECO:0000256" key="1">
    <source>
        <dbReference type="ARBA" id="ARBA00004704"/>
    </source>
</evidence>
<evidence type="ECO:0000256" key="4">
    <source>
        <dbReference type="ARBA" id="ARBA00030235"/>
    </source>
</evidence>
<dbReference type="UniPathway" id="UPA00139">
    <property type="reaction ID" value="UER00339"/>
</dbReference>
<evidence type="ECO:0000313" key="8">
    <source>
        <dbReference type="EMBL" id="EDW40076.1"/>
    </source>
</evidence>
<dbReference type="InterPro" id="IPR005708">
    <property type="entry name" value="Homogentis_dOase"/>
</dbReference>
<dbReference type="GO" id="GO:0004411">
    <property type="term" value="F:homogentisate 1,2-dioxygenase activity"/>
    <property type="evidence" value="ECO:0007669"/>
    <property type="project" value="UniProtKB-EC"/>
</dbReference>
<dbReference type="EC" id="1.13.11.5" evidence="2"/>
<sequence>MVRMWKCFEGASNAKLVPERIAEGTQAFMFESSLSLAVTKWGEDTCQKLDSAYYECWQALKDNFTLGKAQK</sequence>
<dbReference type="GO" id="GO:0006559">
    <property type="term" value="P:L-phenylalanine catabolic process"/>
    <property type="evidence" value="ECO:0007669"/>
    <property type="project" value="UniProtKB-UniPathway"/>
</dbReference>
<protein>
    <recommendedName>
        <fullName evidence="3">Homogentisate 1,2-dioxygenase</fullName>
        <ecNumber evidence="2">1.13.11.5</ecNumber>
    </recommendedName>
    <alternativeName>
        <fullName evidence="4">Homogentisate oxygenase</fullName>
    </alternativeName>
    <alternativeName>
        <fullName evidence="5">Homogentisic acid oxidase</fullName>
    </alternativeName>
    <alternativeName>
        <fullName evidence="6">Homogentisicase</fullName>
    </alternativeName>
</protein>
<keyword evidence="9" id="KW-1185">Reference proteome</keyword>
<proteinExistence type="predicted"/>
<dbReference type="Proteomes" id="UP000008744">
    <property type="component" value="Unassembled WGS sequence"/>
</dbReference>
<evidence type="ECO:0000256" key="2">
    <source>
        <dbReference type="ARBA" id="ARBA00013127"/>
    </source>
</evidence>
<feature type="domain" description="Homogentisate 1,2-dioxygenase C-terminal" evidence="7">
    <location>
        <begin position="6"/>
        <end position="64"/>
    </location>
</feature>
<evidence type="ECO:0000256" key="3">
    <source>
        <dbReference type="ARBA" id="ARBA00018757"/>
    </source>
</evidence>
<dbReference type="eggNOG" id="KOG1417">
    <property type="taxonomic scope" value="Eukaryota"/>
</dbReference>
<evidence type="ECO:0000313" key="9">
    <source>
        <dbReference type="Proteomes" id="UP000008744"/>
    </source>
</evidence>
<evidence type="ECO:0000256" key="5">
    <source>
        <dbReference type="ARBA" id="ARBA00030437"/>
    </source>
</evidence>
<name>B4IS30_DROPE</name>
<evidence type="ECO:0000256" key="6">
    <source>
        <dbReference type="ARBA" id="ARBA00033225"/>
    </source>
</evidence>
<comment type="pathway">
    <text evidence="1">Amino-acid degradation; L-phenylalanine degradation; acetoacetate and fumarate from L-phenylalanine: step 4/6.</text>
</comment>
<dbReference type="EMBL" id="CH697699">
    <property type="protein sequence ID" value="EDW40076.1"/>
    <property type="molecule type" value="Genomic_DNA"/>
</dbReference>
<dbReference type="SUPFAM" id="SSF51182">
    <property type="entry name" value="RmlC-like cupins"/>
    <property type="match status" value="1"/>
</dbReference>
<dbReference type="OrthoDB" id="1689029at2759"/>
<dbReference type="Pfam" id="PF04209">
    <property type="entry name" value="HgmA_C"/>
    <property type="match status" value="1"/>
</dbReference>
<reference evidence="8 9" key="1">
    <citation type="journal article" date="2007" name="Nature">
        <title>Evolution of genes and genomes on the Drosophila phylogeny.</title>
        <authorList>
            <consortium name="Drosophila 12 Genomes Consortium"/>
            <person name="Clark A.G."/>
            <person name="Eisen M.B."/>
            <person name="Smith D.R."/>
            <person name="Bergman C.M."/>
            <person name="Oliver B."/>
            <person name="Markow T.A."/>
            <person name="Kaufman T.C."/>
            <person name="Kellis M."/>
            <person name="Gelbart W."/>
            <person name="Iyer V.N."/>
            <person name="Pollard D.A."/>
            <person name="Sackton T.B."/>
            <person name="Larracuente A.M."/>
            <person name="Singh N.D."/>
            <person name="Abad J.P."/>
            <person name="Abt D.N."/>
            <person name="Adryan B."/>
            <person name="Aguade M."/>
            <person name="Akashi H."/>
            <person name="Anderson W.W."/>
            <person name="Aquadro C.F."/>
            <person name="Ardell D.H."/>
            <person name="Arguello R."/>
            <person name="Artieri C.G."/>
            <person name="Barbash D.A."/>
            <person name="Barker D."/>
            <person name="Barsanti P."/>
            <person name="Batterham P."/>
            <person name="Batzoglou S."/>
            <person name="Begun D."/>
            <person name="Bhutkar A."/>
            <person name="Blanco E."/>
            <person name="Bosak S.A."/>
            <person name="Bradley R.K."/>
            <person name="Brand A.D."/>
            <person name="Brent M.R."/>
            <person name="Brooks A.N."/>
            <person name="Brown R.H."/>
            <person name="Butlin R.K."/>
            <person name="Caggese C."/>
            <person name="Calvi B.R."/>
            <person name="Bernardo de Carvalho A."/>
            <person name="Caspi A."/>
            <person name="Castrezana S."/>
            <person name="Celniker S.E."/>
            <person name="Chang J.L."/>
            <person name="Chapple C."/>
            <person name="Chatterji S."/>
            <person name="Chinwalla A."/>
            <person name="Civetta A."/>
            <person name="Clifton S.W."/>
            <person name="Comeron J.M."/>
            <person name="Costello J.C."/>
            <person name="Coyne J.A."/>
            <person name="Daub J."/>
            <person name="David R.G."/>
            <person name="Delcher A.L."/>
            <person name="Delehaunty K."/>
            <person name="Do C.B."/>
            <person name="Ebling H."/>
            <person name="Edwards K."/>
            <person name="Eickbush T."/>
            <person name="Evans J.D."/>
            <person name="Filipski A."/>
            <person name="Findeiss S."/>
            <person name="Freyhult E."/>
            <person name="Fulton L."/>
            <person name="Fulton R."/>
            <person name="Garcia A.C."/>
            <person name="Gardiner A."/>
            <person name="Garfield D.A."/>
            <person name="Garvin B.E."/>
            <person name="Gibson G."/>
            <person name="Gilbert D."/>
            <person name="Gnerre S."/>
            <person name="Godfrey J."/>
            <person name="Good R."/>
            <person name="Gotea V."/>
            <person name="Gravely B."/>
            <person name="Greenberg A.J."/>
            <person name="Griffiths-Jones S."/>
            <person name="Gross S."/>
            <person name="Guigo R."/>
            <person name="Gustafson E.A."/>
            <person name="Haerty W."/>
            <person name="Hahn M.W."/>
            <person name="Halligan D.L."/>
            <person name="Halpern A.L."/>
            <person name="Halter G.M."/>
            <person name="Han M.V."/>
            <person name="Heger A."/>
            <person name="Hillier L."/>
            <person name="Hinrichs A.S."/>
            <person name="Holmes I."/>
            <person name="Hoskins R.A."/>
            <person name="Hubisz M.J."/>
            <person name="Hultmark D."/>
            <person name="Huntley M.A."/>
            <person name="Jaffe D.B."/>
            <person name="Jagadeeshan S."/>
            <person name="Jeck W.R."/>
            <person name="Johnson J."/>
            <person name="Jones C.D."/>
            <person name="Jordan W.C."/>
            <person name="Karpen G.H."/>
            <person name="Kataoka E."/>
            <person name="Keightley P.D."/>
            <person name="Kheradpour P."/>
            <person name="Kirkness E.F."/>
            <person name="Koerich L.B."/>
            <person name="Kristiansen K."/>
            <person name="Kudrna D."/>
            <person name="Kulathinal R.J."/>
            <person name="Kumar S."/>
            <person name="Kwok R."/>
            <person name="Lander E."/>
            <person name="Langley C.H."/>
            <person name="Lapoint R."/>
            <person name="Lazzaro B.P."/>
            <person name="Lee S.J."/>
            <person name="Levesque L."/>
            <person name="Li R."/>
            <person name="Lin C.F."/>
            <person name="Lin M.F."/>
            <person name="Lindblad-Toh K."/>
            <person name="Llopart A."/>
            <person name="Long M."/>
            <person name="Low L."/>
            <person name="Lozovsky E."/>
            <person name="Lu J."/>
            <person name="Luo M."/>
            <person name="Machado C.A."/>
            <person name="Makalowski W."/>
            <person name="Marzo M."/>
            <person name="Matsuda M."/>
            <person name="Matzkin L."/>
            <person name="McAllister B."/>
            <person name="McBride C.S."/>
            <person name="McKernan B."/>
            <person name="McKernan K."/>
            <person name="Mendez-Lago M."/>
            <person name="Minx P."/>
            <person name="Mollenhauer M.U."/>
            <person name="Montooth K."/>
            <person name="Mount S.M."/>
            <person name="Mu X."/>
            <person name="Myers E."/>
            <person name="Negre B."/>
            <person name="Newfeld S."/>
            <person name="Nielsen R."/>
            <person name="Noor M.A."/>
            <person name="O'Grady P."/>
            <person name="Pachter L."/>
            <person name="Papaceit M."/>
            <person name="Parisi M.J."/>
            <person name="Parisi M."/>
            <person name="Parts L."/>
            <person name="Pedersen J.S."/>
            <person name="Pesole G."/>
            <person name="Phillippy A.M."/>
            <person name="Ponting C.P."/>
            <person name="Pop M."/>
            <person name="Porcelli D."/>
            <person name="Powell J.R."/>
            <person name="Prohaska S."/>
            <person name="Pruitt K."/>
            <person name="Puig M."/>
            <person name="Quesneville H."/>
            <person name="Ram K.R."/>
            <person name="Rand D."/>
            <person name="Rasmussen M.D."/>
            <person name="Reed L.K."/>
            <person name="Reenan R."/>
            <person name="Reily A."/>
            <person name="Remington K.A."/>
            <person name="Rieger T.T."/>
            <person name="Ritchie M.G."/>
            <person name="Robin C."/>
            <person name="Rogers Y.H."/>
            <person name="Rohde C."/>
            <person name="Rozas J."/>
            <person name="Rubenfield M.J."/>
            <person name="Ruiz A."/>
            <person name="Russo S."/>
            <person name="Salzberg S.L."/>
            <person name="Sanchez-Gracia A."/>
            <person name="Saranga D.J."/>
            <person name="Sato H."/>
            <person name="Schaeffer S.W."/>
            <person name="Schatz M.C."/>
            <person name="Schlenke T."/>
            <person name="Schwartz R."/>
            <person name="Segarra C."/>
            <person name="Singh R.S."/>
            <person name="Sirot L."/>
            <person name="Sirota M."/>
            <person name="Sisneros N.B."/>
            <person name="Smith C.D."/>
            <person name="Smith T.F."/>
            <person name="Spieth J."/>
            <person name="Stage D.E."/>
            <person name="Stark A."/>
            <person name="Stephan W."/>
            <person name="Strausberg R.L."/>
            <person name="Strempel S."/>
            <person name="Sturgill D."/>
            <person name="Sutton G."/>
            <person name="Sutton G.G."/>
            <person name="Tao W."/>
            <person name="Teichmann S."/>
            <person name="Tobari Y.N."/>
            <person name="Tomimura Y."/>
            <person name="Tsolas J.M."/>
            <person name="Valente V.L."/>
            <person name="Venter E."/>
            <person name="Venter J.C."/>
            <person name="Vicario S."/>
            <person name="Vieira F.G."/>
            <person name="Vilella A.J."/>
            <person name="Villasante A."/>
            <person name="Walenz B."/>
            <person name="Wang J."/>
            <person name="Wasserman M."/>
            <person name="Watts T."/>
            <person name="Wilson D."/>
            <person name="Wilson R.K."/>
            <person name="Wing R.A."/>
            <person name="Wolfner M.F."/>
            <person name="Wong A."/>
            <person name="Wong G.K."/>
            <person name="Wu C.I."/>
            <person name="Wu G."/>
            <person name="Yamamoto D."/>
            <person name="Yang H.P."/>
            <person name="Yang S.P."/>
            <person name="Yorke J.A."/>
            <person name="Yoshida K."/>
            <person name="Zdobnov E."/>
            <person name="Zhang P."/>
            <person name="Zhang Y."/>
            <person name="Zimin A.V."/>
            <person name="Baldwin J."/>
            <person name="Abdouelleil A."/>
            <person name="Abdulkadir J."/>
            <person name="Abebe A."/>
            <person name="Abera B."/>
            <person name="Abreu J."/>
            <person name="Acer S.C."/>
            <person name="Aftuck L."/>
            <person name="Alexander A."/>
            <person name="An P."/>
            <person name="Anderson E."/>
            <person name="Anderson S."/>
            <person name="Arachi H."/>
            <person name="Azer M."/>
            <person name="Bachantsang P."/>
            <person name="Barry A."/>
            <person name="Bayul T."/>
            <person name="Berlin A."/>
            <person name="Bessette D."/>
            <person name="Bloom T."/>
            <person name="Blye J."/>
            <person name="Boguslavskiy L."/>
            <person name="Bonnet C."/>
            <person name="Boukhgalter B."/>
            <person name="Bourzgui I."/>
            <person name="Brown A."/>
            <person name="Cahill P."/>
            <person name="Channer S."/>
            <person name="Cheshatsang Y."/>
            <person name="Chuda L."/>
            <person name="Citroen M."/>
            <person name="Collymore A."/>
            <person name="Cooke P."/>
            <person name="Costello M."/>
            <person name="D'Aco K."/>
            <person name="Daza R."/>
            <person name="De Haan G."/>
            <person name="DeGray S."/>
            <person name="DeMaso C."/>
            <person name="Dhargay N."/>
            <person name="Dooley K."/>
            <person name="Dooley E."/>
            <person name="Doricent M."/>
            <person name="Dorje P."/>
            <person name="Dorjee K."/>
            <person name="Dupes A."/>
            <person name="Elong R."/>
            <person name="Falk J."/>
            <person name="Farina A."/>
            <person name="Faro S."/>
            <person name="Ferguson D."/>
            <person name="Fisher S."/>
            <person name="Foley C.D."/>
            <person name="Franke A."/>
            <person name="Friedrich D."/>
            <person name="Gadbois L."/>
            <person name="Gearin G."/>
            <person name="Gearin C.R."/>
            <person name="Giannoukos G."/>
            <person name="Goode T."/>
            <person name="Graham J."/>
            <person name="Grandbois E."/>
            <person name="Grewal S."/>
            <person name="Gyaltsen K."/>
            <person name="Hafez N."/>
            <person name="Hagos B."/>
            <person name="Hall J."/>
            <person name="Henson C."/>
            <person name="Hollinger A."/>
            <person name="Honan T."/>
            <person name="Huard M.D."/>
            <person name="Hughes L."/>
            <person name="Hurhula B."/>
            <person name="Husby M.E."/>
            <person name="Kamat A."/>
            <person name="Kanga B."/>
            <person name="Kashin S."/>
            <person name="Khazanovich D."/>
            <person name="Kisner P."/>
            <person name="Lance K."/>
            <person name="Lara M."/>
            <person name="Lee W."/>
            <person name="Lennon N."/>
            <person name="Letendre F."/>
            <person name="LeVine R."/>
            <person name="Lipovsky A."/>
            <person name="Liu X."/>
            <person name="Liu J."/>
            <person name="Liu S."/>
            <person name="Lokyitsang T."/>
            <person name="Lokyitsang Y."/>
            <person name="Lubonja R."/>
            <person name="Lui A."/>
            <person name="MacDonald P."/>
            <person name="Magnisalis V."/>
            <person name="Maru K."/>
            <person name="Matthews C."/>
            <person name="McCusker W."/>
            <person name="McDonough S."/>
            <person name="Mehta T."/>
            <person name="Meldrim J."/>
            <person name="Meneus L."/>
            <person name="Mihai O."/>
            <person name="Mihalev A."/>
            <person name="Mihova T."/>
            <person name="Mittelman R."/>
            <person name="Mlenga V."/>
            <person name="Montmayeur A."/>
            <person name="Mulrain L."/>
            <person name="Navidi A."/>
            <person name="Naylor J."/>
            <person name="Negash T."/>
            <person name="Nguyen T."/>
            <person name="Nguyen N."/>
            <person name="Nicol R."/>
            <person name="Norbu C."/>
            <person name="Norbu N."/>
            <person name="Novod N."/>
            <person name="O'Neill B."/>
            <person name="Osman S."/>
            <person name="Markiewicz E."/>
            <person name="Oyono O.L."/>
            <person name="Patti C."/>
            <person name="Phunkhang P."/>
            <person name="Pierre F."/>
            <person name="Priest M."/>
            <person name="Raghuraman S."/>
            <person name="Rege F."/>
            <person name="Reyes R."/>
            <person name="Rise C."/>
            <person name="Rogov P."/>
            <person name="Ross K."/>
            <person name="Ryan E."/>
            <person name="Settipalli S."/>
            <person name="Shea T."/>
            <person name="Sherpa N."/>
            <person name="Shi L."/>
            <person name="Shih D."/>
            <person name="Sparrow T."/>
            <person name="Spaulding J."/>
            <person name="Stalker J."/>
            <person name="Stange-Thomann N."/>
            <person name="Stavropoulos S."/>
            <person name="Stone C."/>
            <person name="Strader C."/>
            <person name="Tesfaye S."/>
            <person name="Thomson T."/>
            <person name="Thoulutsang Y."/>
            <person name="Thoulutsang D."/>
            <person name="Topham K."/>
            <person name="Topping I."/>
            <person name="Tsamla T."/>
            <person name="Vassiliev H."/>
            <person name="Vo A."/>
            <person name="Wangchuk T."/>
            <person name="Wangdi T."/>
            <person name="Weiand M."/>
            <person name="Wilkinson J."/>
            <person name="Wilson A."/>
            <person name="Yadav S."/>
            <person name="Young G."/>
            <person name="Yu Q."/>
            <person name="Zembek L."/>
            <person name="Zhong D."/>
            <person name="Zimmer A."/>
            <person name="Zwirko Z."/>
            <person name="Jaffe D.B."/>
            <person name="Alvarez P."/>
            <person name="Brockman W."/>
            <person name="Butler J."/>
            <person name="Chin C."/>
            <person name="Gnerre S."/>
            <person name="Grabherr M."/>
            <person name="Kleber M."/>
            <person name="Mauceli E."/>
            <person name="MacCallum I."/>
        </authorList>
    </citation>
    <scope>NUCLEOTIDE SEQUENCE [LARGE SCALE GENOMIC DNA]</scope>
    <source>
        <strain evidence="9">MSH-3 / Tucson 14011-0111.49</strain>
    </source>
</reference>
<dbReference type="GO" id="GO:0005737">
    <property type="term" value="C:cytoplasm"/>
    <property type="evidence" value="ECO:0007669"/>
    <property type="project" value="TreeGrafter"/>
</dbReference>
<dbReference type="PANTHER" id="PTHR11056">
    <property type="entry name" value="HOMOGENTISATE 1,2-DIOXYGENASE"/>
    <property type="match status" value="1"/>
</dbReference>
<accession>B4IS30</accession>
<dbReference type="PANTHER" id="PTHR11056:SF0">
    <property type="entry name" value="HOMOGENTISATE 1,2-DIOXYGENASE"/>
    <property type="match status" value="1"/>
</dbReference>
<organism evidence="9">
    <name type="scientific">Drosophila persimilis</name>
    <name type="common">Fruit fly</name>
    <dbReference type="NCBI Taxonomy" id="7234"/>
    <lineage>
        <taxon>Eukaryota</taxon>
        <taxon>Metazoa</taxon>
        <taxon>Ecdysozoa</taxon>
        <taxon>Arthropoda</taxon>
        <taxon>Hexapoda</taxon>
        <taxon>Insecta</taxon>
        <taxon>Pterygota</taxon>
        <taxon>Neoptera</taxon>
        <taxon>Endopterygota</taxon>
        <taxon>Diptera</taxon>
        <taxon>Brachycera</taxon>
        <taxon>Muscomorpha</taxon>
        <taxon>Ephydroidea</taxon>
        <taxon>Drosophilidae</taxon>
        <taxon>Drosophila</taxon>
        <taxon>Sophophora</taxon>
    </lineage>
</organism>
<gene>
    <name evidence="8" type="primary">Dper\GL12860</name>
    <name evidence="8" type="ORF">Dper_GL12860</name>
</gene>
<dbReference type="AlphaFoldDB" id="B4IS30"/>
<dbReference type="HOGENOM" id="CLU_2742747_0_0_1"/>
<dbReference type="GO" id="GO:0006570">
    <property type="term" value="P:tyrosine metabolic process"/>
    <property type="evidence" value="ECO:0007669"/>
    <property type="project" value="InterPro"/>
</dbReference>
<dbReference type="InterPro" id="IPR046451">
    <property type="entry name" value="HgmA_C"/>
</dbReference>
<dbReference type="STRING" id="7234.B4IS30"/>
<evidence type="ECO:0000259" key="7">
    <source>
        <dbReference type="Pfam" id="PF04209"/>
    </source>
</evidence>
<dbReference type="InterPro" id="IPR011051">
    <property type="entry name" value="RmlC_Cupin_sf"/>
</dbReference>